<dbReference type="InterPro" id="IPR041561">
    <property type="entry name" value="PglD_N"/>
</dbReference>
<keyword evidence="3" id="KW-1185">Reference proteome</keyword>
<dbReference type="Pfam" id="PF17836">
    <property type="entry name" value="PglD_N"/>
    <property type="match status" value="1"/>
</dbReference>
<dbReference type="PANTHER" id="PTHR43300:SF7">
    <property type="entry name" value="UDP-N-ACETYLBACILLOSAMINE N-ACETYLTRANSFERASE"/>
    <property type="match status" value="1"/>
</dbReference>
<gene>
    <name evidence="2" type="ORF">JZO70_18735</name>
</gene>
<dbReference type="SUPFAM" id="SSF51161">
    <property type="entry name" value="Trimeric LpxA-like enzymes"/>
    <property type="match status" value="1"/>
</dbReference>
<evidence type="ECO:0000259" key="1">
    <source>
        <dbReference type="Pfam" id="PF17836"/>
    </source>
</evidence>
<dbReference type="InterPro" id="IPR020019">
    <property type="entry name" value="AcTrfase_PglD-like"/>
</dbReference>
<dbReference type="Proteomes" id="UP000664601">
    <property type="component" value="Unassembled WGS sequence"/>
</dbReference>
<dbReference type="InterPro" id="IPR011004">
    <property type="entry name" value="Trimer_LpxA-like_sf"/>
</dbReference>
<dbReference type="InterPro" id="IPR050179">
    <property type="entry name" value="Trans_hexapeptide_repeat"/>
</dbReference>
<dbReference type="NCBIfam" id="TIGR03570">
    <property type="entry name" value="NeuD_NnaD"/>
    <property type="match status" value="1"/>
</dbReference>
<name>A0ABS3LGL3_9ENTE</name>
<protein>
    <submittedName>
        <fullName evidence="2">Acetyltransferase</fullName>
    </submittedName>
</protein>
<dbReference type="RefSeq" id="WP_207675214.1">
    <property type="nucleotide sequence ID" value="NZ_JAFREM010000031.1"/>
</dbReference>
<reference evidence="2 3" key="1">
    <citation type="submission" date="2021-03" db="EMBL/GenBank/DDBJ databases">
        <title>Enterococcal diversity collection.</title>
        <authorList>
            <person name="Gilmore M.S."/>
            <person name="Schwartzman J."/>
            <person name="Van Tyne D."/>
            <person name="Martin M."/>
            <person name="Earl A.M."/>
            <person name="Manson A.L."/>
            <person name="Straub T."/>
            <person name="Salamzade R."/>
            <person name="Saavedra J."/>
            <person name="Lebreton F."/>
            <person name="Prichula J."/>
            <person name="Schaufler K."/>
            <person name="Gaca A."/>
            <person name="Sgardioli B."/>
            <person name="Wagenaar J."/>
            <person name="Strong T."/>
        </authorList>
    </citation>
    <scope>NUCLEOTIDE SEQUENCE [LARGE SCALE GENOMIC DNA]</scope>
    <source>
        <strain evidence="2 3">669A</strain>
    </source>
</reference>
<accession>A0ABS3LGL3</accession>
<comment type="caution">
    <text evidence="2">The sequence shown here is derived from an EMBL/GenBank/DDBJ whole genome shotgun (WGS) entry which is preliminary data.</text>
</comment>
<dbReference type="EMBL" id="JAFREM010000031">
    <property type="protein sequence ID" value="MBO1308220.1"/>
    <property type="molecule type" value="Genomic_DNA"/>
</dbReference>
<evidence type="ECO:0000313" key="3">
    <source>
        <dbReference type="Proteomes" id="UP000664601"/>
    </source>
</evidence>
<organism evidence="2 3">
    <name type="scientific">Candidatus Enterococcus moelleringii</name>
    <dbReference type="NCBI Taxonomy" id="2815325"/>
    <lineage>
        <taxon>Bacteria</taxon>
        <taxon>Bacillati</taxon>
        <taxon>Bacillota</taxon>
        <taxon>Bacilli</taxon>
        <taxon>Lactobacillales</taxon>
        <taxon>Enterococcaceae</taxon>
        <taxon>Enterococcus</taxon>
    </lineage>
</organism>
<feature type="domain" description="PglD N-terminal" evidence="1">
    <location>
        <begin position="18"/>
        <end position="93"/>
    </location>
</feature>
<dbReference type="Gene3D" id="3.40.50.20">
    <property type="match status" value="1"/>
</dbReference>
<evidence type="ECO:0000313" key="2">
    <source>
        <dbReference type="EMBL" id="MBO1308220.1"/>
    </source>
</evidence>
<sequence length="226" mass="24685">MDSKKDSLLICENELSYILIGAGGHAKVIVDILTEEKKKITGFFDDKKTEFENLKYLGTTDDLLKEKAGYLHQYRFIIAIGSCSQRKTMYNKLELPDDCYGNAVHPNAYISKNAKIRKGTVVMANVVVNSSANVGKHSILNSSSVIEHDNKLGDFVHVSPGCHLAGEVSVGEGTHIGIGTNCIQQINIGDWCIIGAGSVILKDIPDHTLSYGVPVKIMKEGINCEF</sequence>
<dbReference type="Gene3D" id="2.160.10.10">
    <property type="entry name" value="Hexapeptide repeat proteins"/>
    <property type="match status" value="1"/>
</dbReference>
<proteinExistence type="predicted"/>
<dbReference type="PANTHER" id="PTHR43300">
    <property type="entry name" value="ACETYLTRANSFERASE"/>
    <property type="match status" value="1"/>
</dbReference>
<dbReference type="CDD" id="cd03360">
    <property type="entry name" value="LbH_AT_putative"/>
    <property type="match status" value="1"/>
</dbReference>